<proteinExistence type="predicted"/>
<dbReference type="OrthoDB" id="9793251at2"/>
<dbReference type="Pfam" id="PF07603">
    <property type="entry name" value="Lcl_C"/>
    <property type="match status" value="1"/>
</dbReference>
<sequence length="141" mass="17176">MKYLFLIFVLFNFIEAKIYRDGSKEIVIDDSAKLMWVDNVSVIKNMKNHDDGEKYCDEITHGGFSNWRLPKIEEFQLIVDKKNTRNYINKAFKYNVPDGYWAYKAHWRTFWYYADYMHFVSGTPYFDSRHKSKYIRCVRDY</sequence>
<gene>
    <name evidence="2" type="ORF">CRU90_04305</name>
</gene>
<evidence type="ECO:0000313" key="3">
    <source>
        <dbReference type="Proteomes" id="UP000290870"/>
    </source>
</evidence>
<name>A0A4Q0ZN76_9BACT</name>
<dbReference type="EMBL" id="PDJZ01000003">
    <property type="protein sequence ID" value="RXJ85186.1"/>
    <property type="molecule type" value="Genomic_DNA"/>
</dbReference>
<evidence type="ECO:0000313" key="2">
    <source>
        <dbReference type="EMBL" id="RXJ85186.1"/>
    </source>
</evidence>
<organism evidence="2 3">
    <name type="scientific">Arcobacter cloacae</name>
    <dbReference type="NCBI Taxonomy" id="1054034"/>
    <lineage>
        <taxon>Bacteria</taxon>
        <taxon>Pseudomonadati</taxon>
        <taxon>Campylobacterota</taxon>
        <taxon>Epsilonproteobacteria</taxon>
        <taxon>Campylobacterales</taxon>
        <taxon>Arcobacteraceae</taxon>
        <taxon>Arcobacter</taxon>
    </lineage>
</organism>
<dbReference type="AlphaFoldDB" id="A0A4Q0ZN76"/>
<protein>
    <recommendedName>
        <fullName evidence="1">Lcl C-terminal domain-containing protein</fullName>
    </recommendedName>
</protein>
<feature type="domain" description="Lcl C-terminal" evidence="1">
    <location>
        <begin position="26"/>
        <end position="139"/>
    </location>
</feature>
<dbReference type="InterPro" id="IPR011460">
    <property type="entry name" value="Lcl_C"/>
</dbReference>
<accession>A0A4Q0ZN76</accession>
<comment type="caution">
    <text evidence="2">The sequence shown here is derived from an EMBL/GenBank/DDBJ whole genome shotgun (WGS) entry which is preliminary data.</text>
</comment>
<evidence type="ECO:0000259" key="1">
    <source>
        <dbReference type="Pfam" id="PF07603"/>
    </source>
</evidence>
<dbReference type="RefSeq" id="WP_128986047.1">
    <property type="nucleotide sequence ID" value="NZ_PDJZ01000003.1"/>
</dbReference>
<dbReference type="Proteomes" id="UP000290870">
    <property type="component" value="Unassembled WGS sequence"/>
</dbReference>
<reference evidence="2 3" key="1">
    <citation type="submission" date="2017-10" db="EMBL/GenBank/DDBJ databases">
        <title>Genomics of the genus Arcobacter.</title>
        <authorList>
            <person name="Perez-Cataluna A."/>
            <person name="Figueras M.J."/>
        </authorList>
    </citation>
    <scope>NUCLEOTIDE SEQUENCE [LARGE SCALE GENOMIC DNA]</scope>
    <source>
        <strain evidence="2 3">F26</strain>
    </source>
</reference>